<dbReference type="GO" id="GO:0016747">
    <property type="term" value="F:acyltransferase activity, transferring groups other than amino-acyl groups"/>
    <property type="evidence" value="ECO:0007669"/>
    <property type="project" value="InterPro"/>
</dbReference>
<feature type="domain" description="N-acetyltransferase" evidence="1">
    <location>
        <begin position="23"/>
        <end position="179"/>
    </location>
</feature>
<evidence type="ECO:0000313" key="3">
    <source>
        <dbReference type="Proteomes" id="UP000035352"/>
    </source>
</evidence>
<dbReference type="STRING" id="413882.AAW51_2628"/>
<dbReference type="InterPro" id="IPR000182">
    <property type="entry name" value="GNAT_dom"/>
</dbReference>
<dbReference type="Pfam" id="PF00583">
    <property type="entry name" value="Acetyltransf_1"/>
    <property type="match status" value="1"/>
</dbReference>
<dbReference type="OrthoDB" id="9807426at2"/>
<organism evidence="2 3">
    <name type="scientific">Caldimonas brevitalea</name>
    <dbReference type="NCBI Taxonomy" id="413882"/>
    <lineage>
        <taxon>Bacteria</taxon>
        <taxon>Pseudomonadati</taxon>
        <taxon>Pseudomonadota</taxon>
        <taxon>Betaproteobacteria</taxon>
        <taxon>Burkholderiales</taxon>
        <taxon>Sphaerotilaceae</taxon>
        <taxon>Caldimonas</taxon>
    </lineage>
</organism>
<dbReference type="AlphaFoldDB" id="A0A0G3BIR6"/>
<name>A0A0G3BIR6_9BURK</name>
<sequence length="192" mass="20604">MATEDPISCMPPVALKLRDGRWVTVRPVRGDDGDALQAAVGRLSLQSRYSRFMTALHTVPDALLESATHPIAEREFALVVTSDDGAGDRIVAGCRFAPAGHDSQCEFAVTVDDAWQGLGLAKQLMLRLIDSAKAYGYRGIEGHVLASNMAMRGLARHLGFRDSPQPGDWTERLVSLALDGSDGSGVHEAAHP</sequence>
<dbReference type="CDD" id="cd04301">
    <property type="entry name" value="NAT_SF"/>
    <property type="match status" value="1"/>
</dbReference>
<evidence type="ECO:0000313" key="2">
    <source>
        <dbReference type="EMBL" id="AKJ29319.1"/>
    </source>
</evidence>
<dbReference type="SUPFAM" id="SSF55729">
    <property type="entry name" value="Acyl-CoA N-acyltransferases (Nat)"/>
    <property type="match status" value="1"/>
</dbReference>
<dbReference type="InterPro" id="IPR016181">
    <property type="entry name" value="Acyl_CoA_acyltransferase"/>
</dbReference>
<dbReference type="Gene3D" id="3.40.630.30">
    <property type="match status" value="1"/>
</dbReference>
<proteinExistence type="predicted"/>
<dbReference type="KEGG" id="pbh:AAW51_2628"/>
<keyword evidence="3" id="KW-1185">Reference proteome</keyword>
<dbReference type="PROSITE" id="PS51186">
    <property type="entry name" value="GNAT"/>
    <property type="match status" value="1"/>
</dbReference>
<dbReference type="Proteomes" id="UP000035352">
    <property type="component" value="Chromosome"/>
</dbReference>
<protein>
    <submittedName>
        <fullName evidence="2">Acetyl-CoA synthetase</fullName>
    </submittedName>
</protein>
<reference evidence="2 3" key="1">
    <citation type="submission" date="2015-05" db="EMBL/GenBank/DDBJ databases">
        <authorList>
            <person name="Tang B."/>
            <person name="Yu Y."/>
        </authorList>
    </citation>
    <scope>NUCLEOTIDE SEQUENCE [LARGE SCALE GENOMIC DNA]</scope>
    <source>
        <strain evidence="2 3">DSM 7029</strain>
    </source>
</reference>
<gene>
    <name evidence="2" type="ORF">AAW51_2628</name>
</gene>
<accession>A0A0G3BIR6</accession>
<dbReference type="RefSeq" id="WP_047194974.1">
    <property type="nucleotide sequence ID" value="NZ_CP011371.1"/>
</dbReference>
<evidence type="ECO:0000259" key="1">
    <source>
        <dbReference type="PROSITE" id="PS51186"/>
    </source>
</evidence>
<dbReference type="EMBL" id="CP011371">
    <property type="protein sequence ID" value="AKJ29319.1"/>
    <property type="molecule type" value="Genomic_DNA"/>
</dbReference>